<dbReference type="EMBL" id="JAUTXY010000010">
    <property type="protein sequence ID" value="MEE2060024.1"/>
    <property type="molecule type" value="Genomic_DNA"/>
</dbReference>
<protein>
    <submittedName>
        <fullName evidence="4">Isocitrate/isopropylmalate dehydrogenase family protein</fullName>
    </submittedName>
</protein>
<evidence type="ECO:0000313" key="4">
    <source>
        <dbReference type="EMBL" id="MEE2060024.1"/>
    </source>
</evidence>
<evidence type="ECO:0000313" key="5">
    <source>
        <dbReference type="Proteomes" id="UP001336020"/>
    </source>
</evidence>
<proteinExistence type="inferred from homology"/>
<dbReference type="SUPFAM" id="SSF53659">
    <property type="entry name" value="Isocitrate/Isopropylmalate dehydrogenase-like"/>
    <property type="match status" value="1"/>
</dbReference>
<dbReference type="SMART" id="SM01329">
    <property type="entry name" value="Iso_dh"/>
    <property type="match status" value="1"/>
</dbReference>
<gene>
    <name evidence="4" type="ORF">Q7514_21100</name>
</gene>
<accession>A0ABU7LEM9</accession>
<dbReference type="Gene3D" id="3.40.718.10">
    <property type="entry name" value="Isopropylmalate Dehydrogenase"/>
    <property type="match status" value="1"/>
</dbReference>
<evidence type="ECO:0000259" key="3">
    <source>
        <dbReference type="SMART" id="SM01329"/>
    </source>
</evidence>
<sequence length="357" mass="37236">MPEPLRIGVIEGDGIGHEIVPATRRVVDAAIAATGGPELEWVPLPLGADAIGSHGTPVPRSTLEALTDLDGWILGPHDSASYPEPFRAALTPGGQIRKHFDLYANIRPARALPGTHAMVPDMDLVVVRENTEGFYADRNMAVGSGEFMPTPDVALAVGVITRAACERIAHTAFDLASRRRKRVTIVHKANVLSKTTGLFRDVCREIGTMYPSVDVDDEHVDAMAALLVRRGGDFDVIVTENLFGDILSDLAGELSGSLGSAPSINASARKTMAQAVHGAAPDIAGLGRANPTALVLSSAMLLDRLSVTGNPFLGGAARALERAVAETIGDGIATADLGGSASTSEFTAAVVDRITAA</sequence>
<comment type="similarity">
    <text evidence="1">Belongs to the isocitrate and isopropylmalate dehydrogenases family.</text>
</comment>
<dbReference type="PANTHER" id="PTHR11835">
    <property type="entry name" value="DECARBOXYLATING DEHYDROGENASES-ISOCITRATE, ISOPROPYLMALATE, TARTRATE"/>
    <property type="match status" value="1"/>
</dbReference>
<dbReference type="InterPro" id="IPR024084">
    <property type="entry name" value="IsoPropMal-DH-like_dom"/>
</dbReference>
<feature type="domain" description="Isopropylmalate dehydrogenase-like" evidence="3">
    <location>
        <begin position="6"/>
        <end position="350"/>
    </location>
</feature>
<keyword evidence="5" id="KW-1185">Reference proteome</keyword>
<reference evidence="4 5" key="1">
    <citation type="submission" date="2023-07" db="EMBL/GenBank/DDBJ databases">
        <authorList>
            <person name="Girao M."/>
            <person name="Carvalho M.F."/>
        </authorList>
    </citation>
    <scope>NUCLEOTIDE SEQUENCE [LARGE SCALE GENOMIC DNA]</scope>
    <source>
        <strain evidence="4 5">YIM65754</strain>
    </source>
</reference>
<dbReference type="PANTHER" id="PTHR11835:SF34">
    <property type="entry name" value="ISOCITRATE DEHYDROGENASE [NAD] SUBUNIT ALPHA, MITOCHONDRIAL"/>
    <property type="match status" value="1"/>
</dbReference>
<name>A0ABU7LEM9_9NOCA</name>
<evidence type="ECO:0000256" key="1">
    <source>
        <dbReference type="ARBA" id="ARBA00007769"/>
    </source>
</evidence>
<keyword evidence="2" id="KW-0560">Oxidoreductase</keyword>
<dbReference type="Pfam" id="PF00180">
    <property type="entry name" value="Iso_dh"/>
    <property type="match status" value="1"/>
</dbReference>
<dbReference type="Proteomes" id="UP001336020">
    <property type="component" value="Unassembled WGS sequence"/>
</dbReference>
<comment type="caution">
    <text evidence="4">The sequence shown here is derived from an EMBL/GenBank/DDBJ whole genome shotgun (WGS) entry which is preliminary data.</text>
</comment>
<evidence type="ECO:0000256" key="2">
    <source>
        <dbReference type="ARBA" id="ARBA00023002"/>
    </source>
</evidence>
<organism evidence="4 5">
    <name type="scientific">Rhodococcus artemisiae</name>
    <dbReference type="NCBI Taxonomy" id="714159"/>
    <lineage>
        <taxon>Bacteria</taxon>
        <taxon>Bacillati</taxon>
        <taxon>Actinomycetota</taxon>
        <taxon>Actinomycetes</taxon>
        <taxon>Mycobacteriales</taxon>
        <taxon>Nocardiaceae</taxon>
        <taxon>Rhodococcus</taxon>
    </lineage>
</organism>